<dbReference type="AlphaFoldDB" id="A0A9Q1MVN0"/>
<evidence type="ECO:0000313" key="8">
    <source>
        <dbReference type="Proteomes" id="UP001152561"/>
    </source>
</evidence>
<dbReference type="OrthoDB" id="1287839at2759"/>
<dbReference type="InterPro" id="IPR050168">
    <property type="entry name" value="AAA_ATPase_domain"/>
</dbReference>
<dbReference type="GO" id="GO:0005524">
    <property type="term" value="F:ATP binding"/>
    <property type="evidence" value="ECO:0007669"/>
    <property type="project" value="UniProtKB-KW"/>
</dbReference>
<feature type="domain" description="AAA+ ATPase" evidence="6">
    <location>
        <begin position="322"/>
        <end position="461"/>
    </location>
</feature>
<dbReference type="FunFam" id="1.10.8.60:FF:000038">
    <property type="entry name" value="spermatogenesis-associated protein 5-like protein 1"/>
    <property type="match status" value="1"/>
</dbReference>
<dbReference type="Proteomes" id="UP001152561">
    <property type="component" value="Unassembled WGS sequence"/>
</dbReference>
<protein>
    <recommendedName>
        <fullName evidence="6">AAA+ ATPase domain-containing protein</fullName>
    </recommendedName>
</protein>
<proteinExistence type="inferred from homology"/>
<keyword evidence="2 4" id="KW-0547">Nucleotide-binding</keyword>
<keyword evidence="5" id="KW-0812">Transmembrane</keyword>
<keyword evidence="8" id="KW-1185">Reference proteome</keyword>
<feature type="transmembrane region" description="Helical" evidence="5">
    <location>
        <begin position="573"/>
        <end position="597"/>
    </location>
</feature>
<dbReference type="PANTHER" id="PTHR23077:SF117">
    <property type="entry name" value="AAA+ ATPASE DOMAIN-CONTAINING PROTEIN"/>
    <property type="match status" value="1"/>
</dbReference>
<keyword evidence="5" id="KW-0472">Membrane</keyword>
<dbReference type="GO" id="GO:0016887">
    <property type="term" value="F:ATP hydrolysis activity"/>
    <property type="evidence" value="ECO:0007669"/>
    <property type="project" value="InterPro"/>
</dbReference>
<dbReference type="EMBL" id="JAJAGQ010000002">
    <property type="protein sequence ID" value="KAJ8570024.1"/>
    <property type="molecule type" value="Genomic_DNA"/>
</dbReference>
<sequence>MESSSGSTSCAGDWRAEVAIAGNVEALRVLRELITYPLLYSAESRKLGLKWPRGLLLYGPPGTGKTSLVRAVVQECGAHLIVISPHSVHRAHAGESEKILREAFSEASSHAKLGKPSVIFLDEIDALCPRRDSRREQEIRVASQLFMLMDSIKSSSTSVSHVVVVASTNRPDAIDPALRRAGRFDAEIEVTTPTEEERLHILKLYTKKLQLDASVDLRAVAASCNGYVGADLEALCREAAMSAVRKCSDSNLDDDSYSINMEDWKHAKSVVGPSITRGVTVEIPKVSWEDIGGLKDIKKKLQQAVEWPLKHSEAFERLGVSPSRGILLHGPPGCSKTTLAKAAAHAAQASFFSLSGAELYSMYVGEGEALLRNTFRRARLAAPSIIFFDEADVVATKRGGSSSGSSTVGERLLSTLLTEMDGLEQAKGILVLAATNRPHAIDAALMRPGRFDLVLYVPPPDLEARFEVLCVHTRDMKLSNDVNLRQIAEDTELFTGAELEGLCREAGIVALRENISATLVCDRHFQTVKKSLKPALTEEEIVSYSSFMKNPPKRSADSFESSSKKSDKQTKNLLVLASPVTIGVVSVVLYIGVRYFLMPTETLSRELTST</sequence>
<dbReference type="Pfam" id="PF17862">
    <property type="entry name" value="AAA_lid_3"/>
    <property type="match status" value="2"/>
</dbReference>
<dbReference type="PANTHER" id="PTHR23077">
    <property type="entry name" value="AAA-FAMILY ATPASE"/>
    <property type="match status" value="1"/>
</dbReference>
<dbReference type="Pfam" id="PF00004">
    <property type="entry name" value="AAA"/>
    <property type="match status" value="2"/>
</dbReference>
<evidence type="ECO:0000259" key="6">
    <source>
        <dbReference type="SMART" id="SM00382"/>
    </source>
</evidence>
<reference evidence="8" key="1">
    <citation type="journal article" date="2023" name="Proc. Natl. Acad. Sci. U.S.A.">
        <title>Genomic and structural basis for evolution of tropane alkaloid biosynthesis.</title>
        <authorList>
            <person name="Wanga Y.-J."/>
            <person name="Taina T."/>
            <person name="Yua J.-Y."/>
            <person name="Lia J."/>
            <person name="Xua B."/>
            <person name="Chenc J."/>
            <person name="D'Auriad J.C."/>
            <person name="Huanga J.-P."/>
            <person name="Huanga S.-X."/>
        </authorList>
    </citation>
    <scope>NUCLEOTIDE SEQUENCE [LARGE SCALE GENOMIC DNA]</scope>
    <source>
        <strain evidence="8">cv. KIB-2019</strain>
    </source>
</reference>
<accession>A0A9Q1MVN0</accession>
<dbReference type="FunFam" id="3.40.50.300:FF:001107">
    <property type="entry name" value="Cell division control protein 48-B-like protein"/>
    <property type="match status" value="1"/>
</dbReference>
<dbReference type="SUPFAM" id="SSF52540">
    <property type="entry name" value="P-loop containing nucleoside triphosphate hydrolases"/>
    <property type="match status" value="2"/>
</dbReference>
<dbReference type="InterPro" id="IPR027417">
    <property type="entry name" value="P-loop_NTPase"/>
</dbReference>
<name>A0A9Q1MVN0_9SOLA</name>
<dbReference type="InterPro" id="IPR003593">
    <property type="entry name" value="AAA+_ATPase"/>
</dbReference>
<evidence type="ECO:0000256" key="5">
    <source>
        <dbReference type="SAM" id="Phobius"/>
    </source>
</evidence>
<comment type="similarity">
    <text evidence="1 4">Belongs to the AAA ATPase family.</text>
</comment>
<evidence type="ECO:0000256" key="3">
    <source>
        <dbReference type="ARBA" id="ARBA00022840"/>
    </source>
</evidence>
<evidence type="ECO:0000256" key="2">
    <source>
        <dbReference type="ARBA" id="ARBA00022741"/>
    </source>
</evidence>
<dbReference type="FunFam" id="1.10.8.60:FF:000106">
    <property type="entry name" value="Cell division control protein 48 homolog B"/>
    <property type="match status" value="1"/>
</dbReference>
<evidence type="ECO:0000256" key="1">
    <source>
        <dbReference type="ARBA" id="ARBA00006914"/>
    </source>
</evidence>
<dbReference type="FunFam" id="3.40.50.300:FF:001439">
    <property type="entry name" value="Cell division control protein 48 homolog B"/>
    <property type="match status" value="1"/>
</dbReference>
<dbReference type="Gene3D" id="3.40.50.300">
    <property type="entry name" value="P-loop containing nucleotide triphosphate hydrolases"/>
    <property type="match status" value="2"/>
</dbReference>
<gene>
    <name evidence="7" type="ORF">K7X08_006601</name>
</gene>
<dbReference type="InterPro" id="IPR003959">
    <property type="entry name" value="ATPase_AAA_core"/>
</dbReference>
<keyword evidence="5" id="KW-1133">Transmembrane helix</keyword>
<organism evidence="7 8">
    <name type="scientific">Anisodus acutangulus</name>
    <dbReference type="NCBI Taxonomy" id="402998"/>
    <lineage>
        <taxon>Eukaryota</taxon>
        <taxon>Viridiplantae</taxon>
        <taxon>Streptophyta</taxon>
        <taxon>Embryophyta</taxon>
        <taxon>Tracheophyta</taxon>
        <taxon>Spermatophyta</taxon>
        <taxon>Magnoliopsida</taxon>
        <taxon>eudicotyledons</taxon>
        <taxon>Gunneridae</taxon>
        <taxon>Pentapetalae</taxon>
        <taxon>asterids</taxon>
        <taxon>lamiids</taxon>
        <taxon>Solanales</taxon>
        <taxon>Solanaceae</taxon>
        <taxon>Solanoideae</taxon>
        <taxon>Hyoscyameae</taxon>
        <taxon>Anisodus</taxon>
    </lineage>
</organism>
<dbReference type="SMART" id="SM00382">
    <property type="entry name" value="AAA"/>
    <property type="match status" value="2"/>
</dbReference>
<comment type="caution">
    <text evidence="7">The sequence shown here is derived from an EMBL/GenBank/DDBJ whole genome shotgun (WGS) entry which is preliminary data.</text>
</comment>
<dbReference type="PROSITE" id="PS00674">
    <property type="entry name" value="AAA"/>
    <property type="match status" value="1"/>
</dbReference>
<dbReference type="InterPro" id="IPR041569">
    <property type="entry name" value="AAA_lid_3"/>
</dbReference>
<evidence type="ECO:0000313" key="7">
    <source>
        <dbReference type="EMBL" id="KAJ8570024.1"/>
    </source>
</evidence>
<evidence type="ECO:0000256" key="4">
    <source>
        <dbReference type="RuleBase" id="RU003651"/>
    </source>
</evidence>
<dbReference type="InterPro" id="IPR003960">
    <property type="entry name" value="ATPase_AAA_CS"/>
</dbReference>
<keyword evidence="3 4" id="KW-0067">ATP-binding</keyword>
<dbReference type="Gene3D" id="1.10.8.60">
    <property type="match status" value="2"/>
</dbReference>
<feature type="domain" description="AAA+ ATPase" evidence="6">
    <location>
        <begin position="51"/>
        <end position="194"/>
    </location>
</feature>